<accession>A0A438J4V4</accession>
<dbReference type="InterPro" id="IPR000007">
    <property type="entry name" value="Tubby_C"/>
</dbReference>
<dbReference type="SUPFAM" id="SSF54518">
    <property type="entry name" value="Tubby C-terminal domain-like"/>
    <property type="match status" value="2"/>
</dbReference>
<dbReference type="Gene3D" id="3.20.90.10">
    <property type="entry name" value="Tubby Protein, Chain A"/>
    <property type="match status" value="1"/>
</dbReference>
<dbReference type="EMBL" id="QGNW01000063">
    <property type="protein sequence ID" value="RVX04000.1"/>
    <property type="molecule type" value="Genomic_DNA"/>
</dbReference>
<feature type="region of interest" description="Disordered" evidence="3">
    <location>
        <begin position="26"/>
        <end position="71"/>
    </location>
</feature>
<feature type="compositionally biased region" description="Acidic residues" evidence="3">
    <location>
        <begin position="43"/>
        <end position="54"/>
    </location>
</feature>
<name>A0A438J4V4_VITVI</name>
<feature type="region of interest" description="Disordered" evidence="3">
    <location>
        <begin position="360"/>
        <end position="383"/>
    </location>
</feature>
<dbReference type="PROSITE" id="PS01200">
    <property type="entry name" value="TUB_1"/>
    <property type="match status" value="1"/>
</dbReference>
<dbReference type="Proteomes" id="UP000288805">
    <property type="component" value="Unassembled WGS sequence"/>
</dbReference>
<reference evidence="5 6" key="1">
    <citation type="journal article" date="2018" name="PLoS Genet.">
        <title>Population sequencing reveals clonal diversity and ancestral inbreeding in the grapevine cultivar Chardonnay.</title>
        <authorList>
            <person name="Roach M.J."/>
            <person name="Johnson D.L."/>
            <person name="Bohlmann J."/>
            <person name="van Vuuren H.J."/>
            <person name="Jones S.J."/>
            <person name="Pretorius I.S."/>
            <person name="Schmidt S.A."/>
            <person name="Borneman A.R."/>
        </authorList>
    </citation>
    <scope>NUCLEOTIDE SEQUENCE [LARGE SCALE GENOMIC DNA]</scope>
    <source>
        <strain evidence="6">cv. Chardonnay</strain>
        <tissue evidence="5">Leaf</tissue>
    </source>
</reference>
<evidence type="ECO:0000256" key="1">
    <source>
        <dbReference type="ARBA" id="ARBA00007129"/>
    </source>
</evidence>
<dbReference type="AlphaFoldDB" id="A0A438J4V4"/>
<dbReference type="InterPro" id="IPR025659">
    <property type="entry name" value="Tubby-like_C"/>
</dbReference>
<gene>
    <name evidence="5" type="primary">TULP7_1</name>
    <name evidence="5" type="ORF">CK203_021688</name>
</gene>
<protein>
    <recommendedName>
        <fullName evidence="2">Tubby-like F-box protein</fullName>
    </recommendedName>
</protein>
<sequence>MSLRRSILSRRTFALSKSFKEFRTLDSSESRSEPALRPRIVDDDVSDDEEEESGDGAAGDSGIRRVDSGRGDSWSTMLPELLGEIIQRVEASENRWPTRRNVVSCACVCKRWRDITREVVRSRLDSGQITFPSCLKQPGPRNSEHQCLIKRNKKNSTFYLYLALSSCKRKEWSVVDNSVEEFDVLQECLKVEKVENWEFPCLMDVLLRNVVFIRKFRDKGFQKCHIVVWESLNHGAFTDKGKFLLAARRYRHGAHTEYIISLDADDISQGSNAYVGKLRGILGRKKRPPQRSDFLGTNFAIYDSQPPHSGAKPSSSRAGRRFASKQISPQVPAGNFEVGQVSYKFNLLKSRGPRRMVCSLRCPSSGETANNKSPDNSDLKKPDPAAPGCSILKNKAPRWHEHLQCWCLNFHGRVTVASVKNFQLVATVDQSQPGGKGDEETVLLQFGKVGNDTFTMDYRQPLSAFLAFAICLTSFGTKLACE</sequence>
<dbReference type="GO" id="GO:0006355">
    <property type="term" value="P:regulation of DNA-templated transcription"/>
    <property type="evidence" value="ECO:0007669"/>
    <property type="project" value="UniProtKB-ARBA"/>
</dbReference>
<feature type="compositionally biased region" description="Basic and acidic residues" evidence="3">
    <location>
        <begin position="26"/>
        <end position="42"/>
    </location>
</feature>
<evidence type="ECO:0000259" key="4">
    <source>
        <dbReference type="Pfam" id="PF01167"/>
    </source>
</evidence>
<evidence type="ECO:0000313" key="5">
    <source>
        <dbReference type="EMBL" id="RVX04000.1"/>
    </source>
</evidence>
<dbReference type="PROSITE" id="PS01201">
    <property type="entry name" value="TUB_2"/>
    <property type="match status" value="1"/>
</dbReference>
<feature type="domain" description="Tubby C-terminal" evidence="4">
    <location>
        <begin position="233"/>
        <end position="477"/>
    </location>
</feature>
<evidence type="ECO:0000256" key="3">
    <source>
        <dbReference type="SAM" id="MobiDB-lite"/>
    </source>
</evidence>
<comment type="similarity">
    <text evidence="1 2">Belongs to the TUB family.</text>
</comment>
<evidence type="ECO:0000256" key="2">
    <source>
        <dbReference type="RuleBase" id="RU361125"/>
    </source>
</evidence>
<dbReference type="PRINTS" id="PR01573">
    <property type="entry name" value="SUPERTUBBY"/>
</dbReference>
<dbReference type="PANTHER" id="PTHR16517">
    <property type="entry name" value="TUBBY-RELATED"/>
    <property type="match status" value="1"/>
</dbReference>
<dbReference type="InterPro" id="IPR018066">
    <property type="entry name" value="Tubby_C_CS"/>
</dbReference>
<dbReference type="PANTHER" id="PTHR16517:SF50">
    <property type="entry name" value="TUBBY-LIKE F-BOX PROTEIN 7"/>
    <property type="match status" value="1"/>
</dbReference>
<evidence type="ECO:0000313" key="6">
    <source>
        <dbReference type="Proteomes" id="UP000288805"/>
    </source>
</evidence>
<dbReference type="Pfam" id="PF01167">
    <property type="entry name" value="Tub"/>
    <property type="match status" value="1"/>
</dbReference>
<feature type="compositionally biased region" description="Polar residues" evidence="3">
    <location>
        <begin position="365"/>
        <end position="374"/>
    </location>
</feature>
<proteinExistence type="inferred from homology"/>
<comment type="caution">
    <text evidence="5">The sequence shown here is derived from an EMBL/GenBank/DDBJ whole genome shotgun (WGS) entry which is preliminary data.</text>
</comment>
<dbReference type="CDD" id="cd22153">
    <property type="entry name" value="F-box_AtTLP-like"/>
    <property type="match status" value="1"/>
</dbReference>
<organism evidence="5 6">
    <name type="scientific">Vitis vinifera</name>
    <name type="common">Grape</name>
    <dbReference type="NCBI Taxonomy" id="29760"/>
    <lineage>
        <taxon>Eukaryota</taxon>
        <taxon>Viridiplantae</taxon>
        <taxon>Streptophyta</taxon>
        <taxon>Embryophyta</taxon>
        <taxon>Tracheophyta</taxon>
        <taxon>Spermatophyta</taxon>
        <taxon>Magnoliopsida</taxon>
        <taxon>eudicotyledons</taxon>
        <taxon>Gunneridae</taxon>
        <taxon>Pentapetalae</taxon>
        <taxon>rosids</taxon>
        <taxon>Vitales</taxon>
        <taxon>Vitaceae</taxon>
        <taxon>Viteae</taxon>
        <taxon>Vitis</taxon>
    </lineage>
</organism>
<feature type="region of interest" description="Disordered" evidence="3">
    <location>
        <begin position="303"/>
        <end position="326"/>
    </location>
</feature>